<evidence type="ECO:0000313" key="4">
    <source>
        <dbReference type="Proteomes" id="UP000281564"/>
    </source>
</evidence>
<organism evidence="3 4">
    <name type="scientific">Halonotius pteroides</name>
    <dbReference type="NCBI Taxonomy" id="268735"/>
    <lineage>
        <taxon>Archaea</taxon>
        <taxon>Methanobacteriati</taxon>
        <taxon>Methanobacteriota</taxon>
        <taxon>Stenosarchaea group</taxon>
        <taxon>Halobacteria</taxon>
        <taxon>Halobacteriales</taxon>
        <taxon>Haloferacaceae</taxon>
        <taxon>Halonotius</taxon>
    </lineage>
</organism>
<keyword evidence="4" id="KW-1185">Reference proteome</keyword>
<evidence type="ECO:0000256" key="1">
    <source>
        <dbReference type="SAM" id="MobiDB-lite"/>
    </source>
</evidence>
<gene>
    <name evidence="3" type="ORF">DP106_10245</name>
</gene>
<name>A0A3A6PYC6_9EURY</name>
<dbReference type="Pfam" id="PF24351">
    <property type="entry name" value="DUF7511"/>
    <property type="match status" value="1"/>
</dbReference>
<dbReference type="InterPro" id="IPR055933">
    <property type="entry name" value="DUF7511"/>
</dbReference>
<feature type="region of interest" description="Disordered" evidence="1">
    <location>
        <begin position="1"/>
        <end position="24"/>
    </location>
</feature>
<accession>A0A3A6PYC6</accession>
<feature type="domain" description="DUF7511" evidence="2">
    <location>
        <begin position="27"/>
        <end position="70"/>
    </location>
</feature>
<protein>
    <recommendedName>
        <fullName evidence="2">DUF7511 domain-containing protein</fullName>
    </recommendedName>
</protein>
<dbReference type="AlphaFoldDB" id="A0A3A6PYC6"/>
<evidence type="ECO:0000313" key="3">
    <source>
        <dbReference type="EMBL" id="RJX48968.1"/>
    </source>
</evidence>
<comment type="caution">
    <text evidence="3">The sequence shown here is derived from an EMBL/GenBank/DDBJ whole genome shotgun (WGS) entry which is preliminary data.</text>
</comment>
<dbReference type="Proteomes" id="UP000281564">
    <property type="component" value="Unassembled WGS sequence"/>
</dbReference>
<dbReference type="EMBL" id="QMDW01000014">
    <property type="protein sequence ID" value="RJX48968.1"/>
    <property type="molecule type" value="Genomic_DNA"/>
</dbReference>
<evidence type="ECO:0000259" key="2">
    <source>
        <dbReference type="Pfam" id="PF24351"/>
    </source>
</evidence>
<proteinExistence type="predicted"/>
<sequence>MTNTPPVTAHNLPPHATDDGEPTRQCHTIIEPRDDAADLITVYSIAPEDSKLTAWLSATANSYERLEEMR</sequence>
<reference evidence="3 4" key="1">
    <citation type="submission" date="2018-06" db="EMBL/GenBank/DDBJ databases">
        <title>Halonotius sp. F13-13 a new haloarchaeeon isolated from a solar saltern from Isla Cristina, Huelva, Spain.</title>
        <authorList>
            <person name="Duran-Viseras A."/>
            <person name="Sanchez-Porro C."/>
            <person name="Ventosa A."/>
        </authorList>
    </citation>
    <scope>NUCLEOTIDE SEQUENCE [LARGE SCALE GENOMIC DNA]</scope>
    <source>
        <strain evidence="3 4">CECT 7525</strain>
    </source>
</reference>